<accession>A0A182TTU8</accession>
<name>A0A182TTU8_9DIPT</name>
<evidence type="ECO:0000256" key="1">
    <source>
        <dbReference type="SAM" id="MobiDB-lite"/>
    </source>
</evidence>
<protein>
    <submittedName>
        <fullName evidence="2">Uncharacterized protein</fullName>
    </submittedName>
</protein>
<dbReference type="AlphaFoldDB" id="A0A182TTU8"/>
<feature type="compositionally biased region" description="Low complexity" evidence="1">
    <location>
        <begin position="57"/>
        <end position="67"/>
    </location>
</feature>
<feature type="compositionally biased region" description="Basic residues" evidence="1">
    <location>
        <begin position="21"/>
        <end position="52"/>
    </location>
</feature>
<feature type="region of interest" description="Disordered" evidence="1">
    <location>
        <begin position="1"/>
        <end position="67"/>
    </location>
</feature>
<dbReference type="STRING" id="34690.A0A182TTU8"/>
<evidence type="ECO:0000313" key="3">
    <source>
        <dbReference type="Proteomes" id="UP000075902"/>
    </source>
</evidence>
<dbReference type="Proteomes" id="UP000075902">
    <property type="component" value="Unassembled WGS sequence"/>
</dbReference>
<reference evidence="3" key="1">
    <citation type="submission" date="2014-01" db="EMBL/GenBank/DDBJ databases">
        <title>The Genome Sequence of Anopheles melas CM1001059_A (V2).</title>
        <authorList>
            <consortium name="The Broad Institute Genomics Platform"/>
            <person name="Neafsey D.E."/>
            <person name="Besansky N."/>
            <person name="Howell P."/>
            <person name="Walton C."/>
            <person name="Young S.K."/>
            <person name="Zeng Q."/>
            <person name="Gargeya S."/>
            <person name="Fitzgerald M."/>
            <person name="Haas B."/>
            <person name="Abouelleil A."/>
            <person name="Allen A.W."/>
            <person name="Alvarado L."/>
            <person name="Arachchi H.M."/>
            <person name="Berlin A.M."/>
            <person name="Chapman S.B."/>
            <person name="Gainer-Dewar J."/>
            <person name="Goldberg J."/>
            <person name="Griggs A."/>
            <person name="Gujja S."/>
            <person name="Hansen M."/>
            <person name="Howarth C."/>
            <person name="Imamovic A."/>
            <person name="Ireland A."/>
            <person name="Larimer J."/>
            <person name="McCowan C."/>
            <person name="Murphy C."/>
            <person name="Pearson M."/>
            <person name="Poon T.W."/>
            <person name="Priest M."/>
            <person name="Roberts A."/>
            <person name="Saif S."/>
            <person name="Shea T."/>
            <person name="Sisk P."/>
            <person name="Sykes S."/>
            <person name="Wortman J."/>
            <person name="Nusbaum C."/>
            <person name="Birren B."/>
        </authorList>
    </citation>
    <scope>NUCLEOTIDE SEQUENCE [LARGE SCALE GENOMIC DNA]</scope>
    <source>
        <strain evidence="3">CM1001059</strain>
    </source>
</reference>
<dbReference type="EnsemblMetazoa" id="AMEC008211-RA">
    <property type="protein sequence ID" value="AMEC008211-PA"/>
    <property type="gene ID" value="AMEC008211"/>
</dbReference>
<evidence type="ECO:0000313" key="2">
    <source>
        <dbReference type="EnsemblMetazoa" id="AMEC008211-PA"/>
    </source>
</evidence>
<proteinExistence type="predicted"/>
<keyword evidence="3" id="KW-1185">Reference proteome</keyword>
<organism evidence="2 3">
    <name type="scientific">Anopheles melas</name>
    <dbReference type="NCBI Taxonomy" id="34690"/>
    <lineage>
        <taxon>Eukaryota</taxon>
        <taxon>Metazoa</taxon>
        <taxon>Ecdysozoa</taxon>
        <taxon>Arthropoda</taxon>
        <taxon>Hexapoda</taxon>
        <taxon>Insecta</taxon>
        <taxon>Pterygota</taxon>
        <taxon>Neoptera</taxon>
        <taxon>Endopterygota</taxon>
        <taxon>Diptera</taxon>
        <taxon>Nematocera</taxon>
        <taxon>Culicoidea</taxon>
        <taxon>Culicidae</taxon>
        <taxon>Anophelinae</taxon>
        <taxon>Anopheles</taxon>
    </lineage>
</organism>
<reference evidence="2" key="2">
    <citation type="submission" date="2020-05" db="UniProtKB">
        <authorList>
            <consortium name="EnsemblMetazoa"/>
        </authorList>
    </citation>
    <scope>IDENTIFICATION</scope>
    <source>
        <strain evidence="2">CM1001059</strain>
    </source>
</reference>
<sequence length="160" mass="18538">MQDWSLDGSDSQSYPMQLHHPNNHQHHLLHIPHHHHHHHHHNHHRHQPHHRTSILSQEQQQHQQQQHMGGIISLNSSYTQEDVDEQDDDLEYTKHDLISLDNGVITDYERAQVESFFSGLGTEVSLRASINQLECGRSVYDDVSTVGRSRGNICSKCAYT</sequence>
<dbReference type="VEuPathDB" id="VectorBase:AMEC008211"/>